<proteinExistence type="predicted"/>
<gene>
    <name evidence="2" type="ORF">F5878DRAFT_657128</name>
</gene>
<dbReference type="Proteomes" id="UP001163846">
    <property type="component" value="Unassembled WGS sequence"/>
</dbReference>
<dbReference type="InterPro" id="IPR052998">
    <property type="entry name" value="Hetero-Diels-Alderase-like"/>
</dbReference>
<accession>A0AA38PHF1</accession>
<organism evidence="2 3">
    <name type="scientific">Lentinula raphanica</name>
    <dbReference type="NCBI Taxonomy" id="153919"/>
    <lineage>
        <taxon>Eukaryota</taxon>
        <taxon>Fungi</taxon>
        <taxon>Dikarya</taxon>
        <taxon>Basidiomycota</taxon>
        <taxon>Agaricomycotina</taxon>
        <taxon>Agaricomycetes</taxon>
        <taxon>Agaricomycetidae</taxon>
        <taxon>Agaricales</taxon>
        <taxon>Marasmiineae</taxon>
        <taxon>Omphalotaceae</taxon>
        <taxon>Lentinula</taxon>
    </lineage>
</organism>
<dbReference type="PANTHER" id="PTHR42060">
    <property type="entry name" value="NHL REPEAT-CONTAINING PROTEIN-RELATED"/>
    <property type="match status" value="1"/>
</dbReference>
<protein>
    <recommendedName>
        <fullName evidence="4">SMP-30/Gluconolactonase/LRE-like region domain-containing protein</fullName>
    </recommendedName>
</protein>
<name>A0AA38PHF1_9AGAR</name>
<evidence type="ECO:0000313" key="3">
    <source>
        <dbReference type="Proteomes" id="UP001163846"/>
    </source>
</evidence>
<keyword evidence="3" id="KW-1185">Reference proteome</keyword>
<keyword evidence="1" id="KW-0732">Signal</keyword>
<dbReference type="EMBL" id="MU805988">
    <property type="protein sequence ID" value="KAJ3843005.1"/>
    <property type="molecule type" value="Genomic_DNA"/>
</dbReference>
<evidence type="ECO:0008006" key="4">
    <source>
        <dbReference type="Google" id="ProtNLM"/>
    </source>
</evidence>
<evidence type="ECO:0000256" key="1">
    <source>
        <dbReference type="SAM" id="SignalP"/>
    </source>
</evidence>
<evidence type="ECO:0000313" key="2">
    <source>
        <dbReference type="EMBL" id="KAJ3843005.1"/>
    </source>
</evidence>
<feature type="signal peptide" evidence="1">
    <location>
        <begin position="1"/>
        <end position="26"/>
    </location>
</feature>
<dbReference type="PANTHER" id="PTHR42060:SF1">
    <property type="entry name" value="NHL REPEAT-CONTAINING PROTEIN"/>
    <property type="match status" value="1"/>
</dbReference>
<comment type="caution">
    <text evidence="2">The sequence shown here is derived from an EMBL/GenBank/DDBJ whole genome shotgun (WGS) entry which is preliminary data.</text>
</comment>
<dbReference type="SUPFAM" id="SSF63829">
    <property type="entry name" value="Calcium-dependent phosphotriesterase"/>
    <property type="match status" value="1"/>
</dbReference>
<dbReference type="InterPro" id="IPR011042">
    <property type="entry name" value="6-blade_b-propeller_TolB-like"/>
</dbReference>
<dbReference type="AlphaFoldDB" id="A0AA38PHF1"/>
<reference evidence="2" key="1">
    <citation type="submission" date="2022-08" db="EMBL/GenBank/DDBJ databases">
        <authorList>
            <consortium name="DOE Joint Genome Institute"/>
            <person name="Min B."/>
            <person name="Riley R."/>
            <person name="Sierra-Patev S."/>
            <person name="Naranjo-Ortiz M."/>
            <person name="Looney B."/>
            <person name="Konkel Z."/>
            <person name="Slot J.C."/>
            <person name="Sakamoto Y."/>
            <person name="Steenwyk J.L."/>
            <person name="Rokas A."/>
            <person name="Carro J."/>
            <person name="Camarero S."/>
            <person name="Ferreira P."/>
            <person name="Molpeceres G."/>
            <person name="Ruiz-Duenas F.J."/>
            <person name="Serrano A."/>
            <person name="Henrissat B."/>
            <person name="Drula E."/>
            <person name="Hughes K.W."/>
            <person name="Mata J.L."/>
            <person name="Ishikawa N.K."/>
            <person name="Vargas-Isla R."/>
            <person name="Ushijima S."/>
            <person name="Smith C.A."/>
            <person name="Ahrendt S."/>
            <person name="Andreopoulos W."/>
            <person name="He G."/>
            <person name="Labutti K."/>
            <person name="Lipzen A."/>
            <person name="Ng V."/>
            <person name="Sandor L."/>
            <person name="Barry K."/>
            <person name="Martinez A.T."/>
            <person name="Xiao Y."/>
            <person name="Gibbons J.G."/>
            <person name="Terashima K."/>
            <person name="Hibbett D.S."/>
            <person name="Grigoriev I.V."/>
        </authorList>
    </citation>
    <scope>NUCLEOTIDE SEQUENCE</scope>
    <source>
        <strain evidence="2">TFB9207</strain>
    </source>
</reference>
<feature type="chain" id="PRO_5041345053" description="SMP-30/Gluconolactonase/LRE-like region domain-containing protein" evidence="1">
    <location>
        <begin position="27"/>
        <end position="342"/>
    </location>
</feature>
<dbReference type="Gene3D" id="2.120.10.30">
    <property type="entry name" value="TolB, C-terminal domain"/>
    <property type="match status" value="1"/>
</dbReference>
<sequence>MHRGFSLSAVLTSLAIVVSLCSRAAAGIVVETIHRFPPNESIALENLAVRKTGEIIVTLDNLPTIYQIEPEVNGSATFIHTFEGYVGLHGIVEVQPDQFYINAGNLSLVTHIDVPGSSSVFHVNMTGFPENVQVNKVADFPESGILNGMTLLSRDEGLVYIADSRVGVVYLLDVYKGNYSVAINDTLTNQPPGASEISNCVHGVHVFQRTPDSQKYLYFTNFAQGIVGRVPICENGLASGPAEVVTGNLTTPEDFALDEDGNIFLALFDDNDFIRIDGRTHEITVLAGSPNSTEYKWASAAEFGRRDSDRRSLYAAIDGGYLAPDNVGGTLFRIELGDLAVV</sequence>